<dbReference type="Pfam" id="PF09084">
    <property type="entry name" value="NMT1"/>
    <property type="match status" value="1"/>
</dbReference>
<evidence type="ECO:0000256" key="1">
    <source>
        <dbReference type="SAM" id="SignalP"/>
    </source>
</evidence>
<protein>
    <submittedName>
        <fullName evidence="3">ABC transporter substrate-binding protein</fullName>
    </submittedName>
</protein>
<dbReference type="STRING" id="1538553.JT25_007130"/>
<dbReference type="Proteomes" id="UP000030512">
    <property type="component" value="Chromosome"/>
</dbReference>
<dbReference type="RefSeq" id="WP_036272915.1">
    <property type="nucleotide sequence ID" value="NZ_CP014476.1"/>
</dbReference>
<feature type="chain" id="PRO_5007797717" evidence="1">
    <location>
        <begin position="21"/>
        <end position="321"/>
    </location>
</feature>
<reference evidence="3 4" key="1">
    <citation type="journal article" date="2015" name="Environ. Microbiol.">
        <title>Methane oxidation coupled to nitrate reduction under hypoxia by the Gammaproteobacterium Methylomonas denitrificans, sp. nov. type strain FJG1.</title>
        <authorList>
            <person name="Kits K.D."/>
            <person name="Klotz M.G."/>
            <person name="Stein L.Y."/>
        </authorList>
    </citation>
    <scope>NUCLEOTIDE SEQUENCE [LARGE SCALE GENOMIC DNA]</scope>
    <source>
        <strain evidence="3 4">FJG1</strain>
    </source>
</reference>
<dbReference type="EMBL" id="CP014476">
    <property type="protein sequence ID" value="AMK76266.1"/>
    <property type="molecule type" value="Genomic_DNA"/>
</dbReference>
<feature type="domain" description="SsuA/THI5-like" evidence="2">
    <location>
        <begin position="45"/>
        <end position="244"/>
    </location>
</feature>
<dbReference type="PANTHER" id="PTHR30024">
    <property type="entry name" value="ALIPHATIC SULFONATES-BINDING PROTEIN-RELATED"/>
    <property type="match status" value="1"/>
</dbReference>
<organism evidence="3 4">
    <name type="scientific">Methylomonas denitrificans</name>
    <dbReference type="NCBI Taxonomy" id="1538553"/>
    <lineage>
        <taxon>Bacteria</taxon>
        <taxon>Pseudomonadati</taxon>
        <taxon>Pseudomonadota</taxon>
        <taxon>Gammaproteobacteria</taxon>
        <taxon>Methylococcales</taxon>
        <taxon>Methylococcaceae</taxon>
        <taxon>Methylomonas</taxon>
    </lineage>
</organism>
<dbReference type="SUPFAM" id="SSF53850">
    <property type="entry name" value="Periplasmic binding protein-like II"/>
    <property type="match status" value="1"/>
</dbReference>
<dbReference type="KEGG" id="mdn:JT25_007130"/>
<keyword evidence="1" id="KW-0732">Signal</keyword>
<feature type="signal peptide" evidence="1">
    <location>
        <begin position="1"/>
        <end position="20"/>
    </location>
</feature>
<dbReference type="InterPro" id="IPR015168">
    <property type="entry name" value="SsuA/THI5"/>
</dbReference>
<dbReference type="PANTHER" id="PTHR30024:SF48">
    <property type="entry name" value="ABC TRANSPORTER SUBSTRATE-BINDING PROTEIN"/>
    <property type="match status" value="1"/>
</dbReference>
<sequence length="321" mass="35076">MNIKICLFAIAALLPQFANANEKPTIRLGAMAAGTLNWELAAMRNQGLLENAGFNVENIAVANQQAGKVALQAGSVDVIVSDWIWTSSMRSTGTNLSFYPFSDTSGVLLVPADSPIKSLADLKGKKLGIAGGELDKNWLLLQALGQQQQVDLNAGVEKIYGAPPLLSQQLLEKRVDALLTFWQFAAHLEAQGYRALLTGEDIIRQLGISETVPSIGYVFKQDWADQHKTAFKQFLGLSKQAHDTLCSSDTEWQKIVPLTDAASPKEQQKLRERYCQGRVEQWGATQQSAAAKIYAMLHQLSNNKLTGQSAQIQAGTFWSAD</sequence>
<gene>
    <name evidence="3" type="ORF">JT25_007130</name>
</gene>
<keyword evidence="4" id="KW-1185">Reference proteome</keyword>
<evidence type="ECO:0000259" key="2">
    <source>
        <dbReference type="Pfam" id="PF09084"/>
    </source>
</evidence>
<evidence type="ECO:0000313" key="4">
    <source>
        <dbReference type="Proteomes" id="UP000030512"/>
    </source>
</evidence>
<name>A0A126T2F6_9GAMM</name>
<accession>A0A126T2F6</accession>
<evidence type="ECO:0000313" key="3">
    <source>
        <dbReference type="EMBL" id="AMK76266.1"/>
    </source>
</evidence>
<proteinExistence type="predicted"/>
<dbReference type="Gene3D" id="3.40.190.10">
    <property type="entry name" value="Periplasmic binding protein-like II"/>
    <property type="match status" value="2"/>
</dbReference>
<dbReference type="AlphaFoldDB" id="A0A126T2F6"/>